<dbReference type="STRING" id="31246.A0A183Q4V7"/>
<dbReference type="InterPro" id="IPR013783">
    <property type="entry name" value="Ig-like_fold"/>
</dbReference>
<dbReference type="Proteomes" id="UP000269396">
    <property type="component" value="Unassembled WGS sequence"/>
</dbReference>
<dbReference type="AlphaFoldDB" id="A0A183Q4V7"/>
<name>A0A183Q4V7_9TREM</name>
<protein>
    <submittedName>
        <fullName evidence="1">Uncharacterized protein</fullName>
    </submittedName>
</protein>
<keyword evidence="2" id="KW-1185">Reference proteome</keyword>
<reference evidence="1 2" key="1">
    <citation type="submission" date="2018-11" db="EMBL/GenBank/DDBJ databases">
        <authorList>
            <consortium name="Pathogen Informatics"/>
        </authorList>
    </citation>
    <scope>NUCLEOTIDE SEQUENCE [LARGE SCALE GENOMIC DNA]</scope>
    <source>
        <strain>Denwood</strain>
        <strain evidence="2">Zambia</strain>
    </source>
</reference>
<dbReference type="InterPro" id="IPR036179">
    <property type="entry name" value="Ig-like_dom_sf"/>
</dbReference>
<dbReference type="EMBL" id="UZAL01047981">
    <property type="protein sequence ID" value="VDP85344.1"/>
    <property type="molecule type" value="Genomic_DNA"/>
</dbReference>
<evidence type="ECO:0000313" key="2">
    <source>
        <dbReference type="Proteomes" id="UP000269396"/>
    </source>
</evidence>
<dbReference type="InterPro" id="IPR007110">
    <property type="entry name" value="Ig-like_dom"/>
</dbReference>
<organism evidence="1 2">
    <name type="scientific">Schistosoma mattheei</name>
    <dbReference type="NCBI Taxonomy" id="31246"/>
    <lineage>
        <taxon>Eukaryota</taxon>
        <taxon>Metazoa</taxon>
        <taxon>Spiralia</taxon>
        <taxon>Lophotrochozoa</taxon>
        <taxon>Platyhelminthes</taxon>
        <taxon>Trematoda</taxon>
        <taxon>Digenea</taxon>
        <taxon>Strigeidida</taxon>
        <taxon>Schistosomatoidea</taxon>
        <taxon>Schistosomatidae</taxon>
        <taxon>Schistosoma</taxon>
    </lineage>
</organism>
<sequence length="143" mass="16219">MLLFFINEDSPGKPTIQKTSNPQTDENITVILQCNMNARLPGLPIPSIEWLWSSNSCKTKSSDLITPIPFKPKFSDNEDQLLINLTDTFVDGFYYCLVQNDYGNAISDPVSITVQGELIVITIYKLFNHSITYGKHIYFTKYG</sequence>
<gene>
    <name evidence="1" type="ORF">SMTD_LOCUS21643</name>
</gene>
<proteinExistence type="predicted"/>
<accession>A0A183Q4V7</accession>
<dbReference type="Gene3D" id="2.60.40.10">
    <property type="entry name" value="Immunoglobulins"/>
    <property type="match status" value="1"/>
</dbReference>
<dbReference type="SUPFAM" id="SSF48726">
    <property type="entry name" value="Immunoglobulin"/>
    <property type="match status" value="1"/>
</dbReference>
<dbReference type="PROSITE" id="PS50835">
    <property type="entry name" value="IG_LIKE"/>
    <property type="match status" value="1"/>
</dbReference>
<evidence type="ECO:0000313" key="1">
    <source>
        <dbReference type="EMBL" id="VDP85344.1"/>
    </source>
</evidence>